<evidence type="ECO:0000313" key="1">
    <source>
        <dbReference type="EMBL" id="KAL0478488.1"/>
    </source>
</evidence>
<dbReference type="InterPro" id="IPR051466">
    <property type="entry name" value="D-amino_acid_metab_enzyme"/>
</dbReference>
<evidence type="ECO:0000313" key="2">
    <source>
        <dbReference type="Proteomes" id="UP001431209"/>
    </source>
</evidence>
<sequence length="205" mass="23652">MKQISRVYSTYSKKHISSLPTPSILLDLNTLNKNVANHSNLLSCANQNIKVRHHTEWHRTFQIAELLLKPTSTNGAIAVSRISDALFYEKSKKFSNIFYNNPITQDKLYDANYLNEFTNFCFEVDCDAQLRMIRHFVQRNSRSKFSILPRISVRDPIGLDYLNEETFRFVAVAHKTQNVNLVGLSFHHDERKCSASELLSVIKSV</sequence>
<dbReference type="PANTHER" id="PTHR28004">
    <property type="entry name" value="ZGC:162816-RELATED"/>
    <property type="match status" value="1"/>
</dbReference>
<reference evidence="1 2" key="1">
    <citation type="submission" date="2024-03" db="EMBL/GenBank/DDBJ databases">
        <title>The Acrasis kona genome and developmental transcriptomes reveal deep origins of eukaryotic multicellular pathways.</title>
        <authorList>
            <person name="Sheikh S."/>
            <person name="Fu C.-J."/>
            <person name="Brown M.W."/>
            <person name="Baldauf S.L."/>
        </authorList>
    </citation>
    <scope>NUCLEOTIDE SEQUENCE [LARGE SCALE GENOMIC DNA]</scope>
    <source>
        <strain evidence="1 2">ATCC MYA-3509</strain>
    </source>
</reference>
<dbReference type="Proteomes" id="UP001431209">
    <property type="component" value="Unassembled WGS sequence"/>
</dbReference>
<dbReference type="Gene3D" id="3.20.20.10">
    <property type="entry name" value="Alanine racemase"/>
    <property type="match status" value="1"/>
</dbReference>
<dbReference type="AlphaFoldDB" id="A0AAW2YM75"/>
<dbReference type="SUPFAM" id="SSF51419">
    <property type="entry name" value="PLP-binding barrel"/>
    <property type="match status" value="1"/>
</dbReference>
<accession>A0AAW2YM75</accession>
<dbReference type="GO" id="GO:0008721">
    <property type="term" value="F:D-serine ammonia-lyase activity"/>
    <property type="evidence" value="ECO:0007669"/>
    <property type="project" value="TreeGrafter"/>
</dbReference>
<comment type="caution">
    <text evidence="1">The sequence shown here is derived from an EMBL/GenBank/DDBJ whole genome shotgun (WGS) entry which is preliminary data.</text>
</comment>
<dbReference type="PANTHER" id="PTHR28004:SF2">
    <property type="entry name" value="D-SERINE DEHYDRATASE"/>
    <property type="match status" value="1"/>
</dbReference>
<dbReference type="GO" id="GO:0036088">
    <property type="term" value="P:D-serine catabolic process"/>
    <property type="evidence" value="ECO:0007669"/>
    <property type="project" value="TreeGrafter"/>
</dbReference>
<feature type="non-terminal residue" evidence="1">
    <location>
        <position position="205"/>
    </location>
</feature>
<protein>
    <submittedName>
        <fullName evidence="1">Uncharacterized protein</fullName>
    </submittedName>
</protein>
<gene>
    <name evidence="1" type="ORF">AKO1_004279</name>
</gene>
<dbReference type="InterPro" id="IPR029066">
    <property type="entry name" value="PLP-binding_barrel"/>
</dbReference>
<organism evidence="1 2">
    <name type="scientific">Acrasis kona</name>
    <dbReference type="NCBI Taxonomy" id="1008807"/>
    <lineage>
        <taxon>Eukaryota</taxon>
        <taxon>Discoba</taxon>
        <taxon>Heterolobosea</taxon>
        <taxon>Tetramitia</taxon>
        <taxon>Eutetramitia</taxon>
        <taxon>Acrasidae</taxon>
        <taxon>Acrasis</taxon>
    </lineage>
</organism>
<proteinExistence type="predicted"/>
<keyword evidence="2" id="KW-1185">Reference proteome</keyword>
<name>A0AAW2YM75_9EUKA</name>
<dbReference type="EMBL" id="JAOPGA020000410">
    <property type="protein sequence ID" value="KAL0478488.1"/>
    <property type="molecule type" value="Genomic_DNA"/>
</dbReference>